<feature type="domain" description="BTB" evidence="1">
    <location>
        <begin position="89"/>
        <end position="187"/>
    </location>
</feature>
<accession>A0AA89BV13</accession>
<dbReference type="Proteomes" id="UP001186944">
    <property type="component" value="Unassembled WGS sequence"/>
</dbReference>
<proteinExistence type="predicted"/>
<dbReference type="EMBL" id="VSWD01000007">
    <property type="protein sequence ID" value="KAK3097093.1"/>
    <property type="molecule type" value="Genomic_DNA"/>
</dbReference>
<dbReference type="GO" id="GO:0051260">
    <property type="term" value="P:protein homooligomerization"/>
    <property type="evidence" value="ECO:0007669"/>
    <property type="project" value="InterPro"/>
</dbReference>
<keyword evidence="3" id="KW-1185">Reference proteome</keyword>
<gene>
    <name evidence="2" type="ORF">FSP39_006289</name>
</gene>
<dbReference type="SUPFAM" id="SSF54695">
    <property type="entry name" value="POZ domain"/>
    <property type="match status" value="1"/>
</dbReference>
<dbReference type="SMART" id="SM00225">
    <property type="entry name" value="BTB"/>
    <property type="match status" value="1"/>
</dbReference>
<name>A0AA89BV13_PINIB</name>
<evidence type="ECO:0000313" key="2">
    <source>
        <dbReference type="EMBL" id="KAK3097093.1"/>
    </source>
</evidence>
<evidence type="ECO:0000313" key="3">
    <source>
        <dbReference type="Proteomes" id="UP001186944"/>
    </source>
</evidence>
<protein>
    <recommendedName>
        <fullName evidence="1">BTB domain-containing protein</fullName>
    </recommendedName>
</protein>
<dbReference type="InterPro" id="IPR057890">
    <property type="entry name" value="KCTD7/14_C"/>
</dbReference>
<dbReference type="PANTHER" id="PTHR14499">
    <property type="entry name" value="POTASSIUM CHANNEL TETRAMERIZATION DOMAIN-CONTAINING"/>
    <property type="match status" value="1"/>
</dbReference>
<evidence type="ECO:0000259" key="1">
    <source>
        <dbReference type="SMART" id="SM00225"/>
    </source>
</evidence>
<dbReference type="Pfam" id="PF02214">
    <property type="entry name" value="BTB_2"/>
    <property type="match status" value="1"/>
</dbReference>
<comment type="caution">
    <text evidence="2">The sequence shown here is derived from an EMBL/GenBank/DDBJ whole genome shotgun (WGS) entry which is preliminary data.</text>
</comment>
<dbReference type="InterPro" id="IPR011333">
    <property type="entry name" value="SKP1/BTB/POZ_sf"/>
</dbReference>
<sequence length="332" mass="38027">MASTFPDGPLFLLYVRILCHLGNLDVRGNSNFRITLVVWEDVWLSGNLTGGPWAAQGFWPFSWEAAYAYPGDLSASDEGLKTQSHTFPPVIELNVGGKHYTTSHLTLVKCKDTMLSAMFSGDYSVKKDQNGRYFIDADGDNFQYILNYLRYGELPPQDVANQVYREATYFGLHGLTEALEKSPSFLARIHRDSYRTQFPGYQRLINSIIDKMAKDSTTNCSTTSHIAVVLFAKNKQPKLSTFDKNHWCIYKAQNKRKERADLILGPWSNKTTEKEVMNCIDFDLKEKGFNITHEVLGQCNYRCDSPPDYPGQPTVENCTKTFFRITFHWWKM</sequence>
<dbReference type="Pfam" id="PF25611">
    <property type="entry name" value="KCTD_C"/>
    <property type="match status" value="1"/>
</dbReference>
<dbReference type="Gene3D" id="3.30.710.10">
    <property type="entry name" value="Potassium Channel Kv1.1, Chain A"/>
    <property type="match status" value="1"/>
</dbReference>
<reference evidence="2" key="1">
    <citation type="submission" date="2019-08" db="EMBL/GenBank/DDBJ databases">
        <title>The improved chromosome-level genome for the pearl oyster Pinctada fucata martensii using PacBio sequencing and Hi-C.</title>
        <authorList>
            <person name="Zheng Z."/>
        </authorList>
    </citation>
    <scope>NUCLEOTIDE SEQUENCE</scope>
    <source>
        <strain evidence="2">ZZ-2019</strain>
        <tissue evidence="2">Adductor muscle</tissue>
    </source>
</reference>
<dbReference type="InterPro" id="IPR000210">
    <property type="entry name" value="BTB/POZ_dom"/>
</dbReference>
<dbReference type="AlphaFoldDB" id="A0AA89BV13"/>
<dbReference type="InterPro" id="IPR003131">
    <property type="entry name" value="T1-type_BTB"/>
</dbReference>
<organism evidence="2 3">
    <name type="scientific">Pinctada imbricata</name>
    <name type="common">Atlantic pearl-oyster</name>
    <name type="synonym">Pinctada martensii</name>
    <dbReference type="NCBI Taxonomy" id="66713"/>
    <lineage>
        <taxon>Eukaryota</taxon>
        <taxon>Metazoa</taxon>
        <taxon>Spiralia</taxon>
        <taxon>Lophotrochozoa</taxon>
        <taxon>Mollusca</taxon>
        <taxon>Bivalvia</taxon>
        <taxon>Autobranchia</taxon>
        <taxon>Pteriomorphia</taxon>
        <taxon>Pterioida</taxon>
        <taxon>Pterioidea</taxon>
        <taxon>Pteriidae</taxon>
        <taxon>Pinctada</taxon>
    </lineage>
</organism>
<dbReference type="PANTHER" id="PTHR14499:SF145">
    <property type="entry name" value="POTASSIUM CHANNEL REGULATORY PROTEIN-LIKE"/>
    <property type="match status" value="1"/>
</dbReference>